<organism evidence="1 2">
    <name type="scientific">Marinicrinis sediminis</name>
    <dbReference type="NCBI Taxonomy" id="1652465"/>
    <lineage>
        <taxon>Bacteria</taxon>
        <taxon>Bacillati</taxon>
        <taxon>Bacillota</taxon>
        <taxon>Bacilli</taxon>
        <taxon>Bacillales</taxon>
        <taxon>Paenibacillaceae</taxon>
    </lineage>
</organism>
<evidence type="ECO:0000313" key="1">
    <source>
        <dbReference type="EMBL" id="MFD2670264.1"/>
    </source>
</evidence>
<dbReference type="RefSeq" id="WP_379927598.1">
    <property type="nucleotide sequence ID" value="NZ_JBHUMM010000001.1"/>
</dbReference>
<sequence>MFETLYHVSERTQVDFIGAASENARYDLAIVYTRNFFDKPIVICLQTGKSLPLSQEDLQEDLIARTFRLKPAEAAEICMLLHEKLPLMSSREQYA</sequence>
<name>A0ABW5R670_9BACL</name>
<dbReference type="Proteomes" id="UP001597497">
    <property type="component" value="Unassembled WGS sequence"/>
</dbReference>
<proteinExistence type="predicted"/>
<comment type="caution">
    <text evidence="1">The sequence shown here is derived from an EMBL/GenBank/DDBJ whole genome shotgun (WGS) entry which is preliminary data.</text>
</comment>
<gene>
    <name evidence="1" type="ORF">ACFSUC_01425</name>
</gene>
<protein>
    <submittedName>
        <fullName evidence="1">SAV0927 family protein</fullName>
    </submittedName>
</protein>
<evidence type="ECO:0000313" key="2">
    <source>
        <dbReference type="Proteomes" id="UP001597497"/>
    </source>
</evidence>
<dbReference type="EMBL" id="JBHUMM010000001">
    <property type="protein sequence ID" value="MFD2670264.1"/>
    <property type="molecule type" value="Genomic_DNA"/>
</dbReference>
<dbReference type="InterPro" id="IPR021415">
    <property type="entry name" value="SAV0927-like"/>
</dbReference>
<accession>A0ABW5R670</accession>
<dbReference type="Pfam" id="PF11256">
    <property type="entry name" value="SAV0927-like"/>
    <property type="match status" value="1"/>
</dbReference>
<reference evidence="2" key="1">
    <citation type="journal article" date="2019" name="Int. J. Syst. Evol. Microbiol.">
        <title>The Global Catalogue of Microorganisms (GCM) 10K type strain sequencing project: providing services to taxonomists for standard genome sequencing and annotation.</title>
        <authorList>
            <consortium name="The Broad Institute Genomics Platform"/>
            <consortium name="The Broad Institute Genome Sequencing Center for Infectious Disease"/>
            <person name="Wu L."/>
            <person name="Ma J."/>
        </authorList>
    </citation>
    <scope>NUCLEOTIDE SEQUENCE [LARGE SCALE GENOMIC DNA]</scope>
    <source>
        <strain evidence="2">KCTC 33676</strain>
    </source>
</reference>
<keyword evidence="2" id="KW-1185">Reference proteome</keyword>